<dbReference type="AlphaFoldDB" id="A0A1G9V1H7"/>
<dbReference type="EMBL" id="FNHS01000003">
    <property type="protein sequence ID" value="SDM65930.1"/>
    <property type="molecule type" value="Genomic_DNA"/>
</dbReference>
<sequence>MTQDRPPAGLAGTVDHVDAGDGWLVVRLMTRQALVREGEHMQHCLRHGSYSHLAGEEEMTGDAIWSLRDPRGMSRATLDVRSRNVVMAKGKGNSDVGAKAARRLKALVAAFRAAGADLDFAGETGLIVAPNGYVCREEHAPPEVIEAVRAKHRAAVEARRERPLFFQNGRPLTLTEGDEDTWASSVTFFQGRHGVVVRPRLRPLPSENVPVHSQAVFERTAHMADPILQIEQERTDISDVINVTLRSGAQFHLRGAEVMRGVRPGEDPQAYLDIAIVAEALRRQPQPLRTITVSGIRAGEIYYLETHPVTDVTVSVDGADLRAGDDYHLGRAGLLQFMRDVPGEATVTFREDRSVRVERMTFGLDTMVIRQDENPHRSILPPVYDPILTVPEWCERELLIPSPRYRLVQSLSGRPVVLRGGPLG</sequence>
<evidence type="ECO:0000313" key="1">
    <source>
        <dbReference type="EMBL" id="SDM65930.1"/>
    </source>
</evidence>
<organism evidence="1 2">
    <name type="scientific">Methylobacterium phyllostachyos</name>
    <dbReference type="NCBI Taxonomy" id="582672"/>
    <lineage>
        <taxon>Bacteria</taxon>
        <taxon>Pseudomonadati</taxon>
        <taxon>Pseudomonadota</taxon>
        <taxon>Alphaproteobacteria</taxon>
        <taxon>Hyphomicrobiales</taxon>
        <taxon>Methylobacteriaceae</taxon>
        <taxon>Methylobacterium</taxon>
    </lineage>
</organism>
<accession>A0A1G9V1H7</accession>
<protein>
    <submittedName>
        <fullName evidence="1">Uncharacterized protein</fullName>
    </submittedName>
</protein>
<keyword evidence="2" id="KW-1185">Reference proteome</keyword>
<name>A0A1G9V1H7_9HYPH</name>
<dbReference type="STRING" id="582672.SAMN05216360_10335"/>
<gene>
    <name evidence="1" type="ORF">SAMN05216360_10335</name>
</gene>
<dbReference type="Proteomes" id="UP000198704">
    <property type="component" value="Unassembled WGS sequence"/>
</dbReference>
<dbReference type="OrthoDB" id="8018577at2"/>
<dbReference type="RefSeq" id="WP_091713992.1">
    <property type="nucleotide sequence ID" value="NZ_FNHS01000003.1"/>
</dbReference>
<evidence type="ECO:0000313" key="2">
    <source>
        <dbReference type="Proteomes" id="UP000198704"/>
    </source>
</evidence>
<reference evidence="2" key="1">
    <citation type="submission" date="2016-10" db="EMBL/GenBank/DDBJ databases">
        <authorList>
            <person name="Varghese N."/>
            <person name="Submissions S."/>
        </authorList>
    </citation>
    <scope>NUCLEOTIDE SEQUENCE [LARGE SCALE GENOMIC DNA]</scope>
    <source>
        <strain evidence="2">BL47</strain>
    </source>
</reference>
<proteinExistence type="predicted"/>